<reference evidence="1" key="1">
    <citation type="submission" date="2020-10" db="EMBL/GenBank/DDBJ databases">
        <authorList>
            <person name="Gilroy R."/>
        </authorList>
    </citation>
    <scope>NUCLEOTIDE SEQUENCE</scope>
    <source>
        <strain evidence="1">C6-149</strain>
    </source>
</reference>
<reference evidence="1" key="2">
    <citation type="journal article" date="2021" name="PeerJ">
        <title>Extensive microbial diversity within the chicken gut microbiome revealed by metagenomics and culture.</title>
        <authorList>
            <person name="Gilroy R."/>
            <person name="Ravi A."/>
            <person name="Getino M."/>
            <person name="Pursley I."/>
            <person name="Horton D.L."/>
            <person name="Alikhan N.F."/>
            <person name="Baker D."/>
            <person name="Gharbi K."/>
            <person name="Hall N."/>
            <person name="Watson M."/>
            <person name="Adriaenssens E.M."/>
            <person name="Foster-Nyarko E."/>
            <person name="Jarju S."/>
            <person name="Secka A."/>
            <person name="Antonio M."/>
            <person name="Oren A."/>
            <person name="Chaudhuri R.R."/>
            <person name="La Ragione R."/>
            <person name="Hildebrand F."/>
            <person name="Pallen M.J."/>
        </authorList>
    </citation>
    <scope>NUCLEOTIDE SEQUENCE</scope>
    <source>
        <strain evidence="1">C6-149</strain>
    </source>
</reference>
<dbReference type="Proteomes" id="UP000823614">
    <property type="component" value="Unassembled WGS sequence"/>
</dbReference>
<organism evidence="1 2">
    <name type="scientific">Candidatus Gallilactobacillus intestinavium</name>
    <dbReference type="NCBI Taxonomy" id="2840838"/>
    <lineage>
        <taxon>Bacteria</taxon>
        <taxon>Bacillati</taxon>
        <taxon>Bacillota</taxon>
        <taxon>Bacilli</taxon>
        <taxon>Lactobacillales</taxon>
        <taxon>Lactobacillaceae</taxon>
        <taxon>Lactobacillaceae incertae sedis</taxon>
        <taxon>Candidatus Gallilactobacillus</taxon>
    </lineage>
</organism>
<evidence type="ECO:0000313" key="1">
    <source>
        <dbReference type="EMBL" id="MBO8441666.1"/>
    </source>
</evidence>
<dbReference type="EMBL" id="JADIMP010000072">
    <property type="protein sequence ID" value="MBO8441666.1"/>
    <property type="molecule type" value="Genomic_DNA"/>
</dbReference>
<dbReference type="AlphaFoldDB" id="A0A9D9E5Q4"/>
<proteinExistence type="predicted"/>
<sequence>MDQDIRPTSDLTNYKDLLKDVSGDHPVILKDDDNNKKYVLIQVEDEQKFMNGIKMYKKFERKF</sequence>
<comment type="caution">
    <text evidence="1">The sequence shown here is derived from an EMBL/GenBank/DDBJ whole genome shotgun (WGS) entry which is preliminary data.</text>
</comment>
<evidence type="ECO:0000313" key="2">
    <source>
        <dbReference type="Proteomes" id="UP000823614"/>
    </source>
</evidence>
<accession>A0A9D9E5Q4</accession>
<protein>
    <submittedName>
        <fullName evidence="1">Uncharacterized protein</fullName>
    </submittedName>
</protein>
<gene>
    <name evidence="1" type="ORF">IAA89_04460</name>
</gene>
<name>A0A9D9E5Q4_9LACO</name>